<dbReference type="InterPro" id="IPR029062">
    <property type="entry name" value="Class_I_gatase-like"/>
</dbReference>
<dbReference type="Proteomes" id="UP001273505">
    <property type="component" value="Unassembled WGS sequence"/>
</dbReference>
<name>A0ABU4RZ27_9GAMM</name>
<dbReference type="EMBL" id="JAXAFO010000020">
    <property type="protein sequence ID" value="MDX6850165.1"/>
    <property type="molecule type" value="Genomic_DNA"/>
</dbReference>
<accession>A0ABU4RZ27</accession>
<reference evidence="1 2" key="1">
    <citation type="submission" date="2023-11" db="EMBL/GenBank/DDBJ databases">
        <title>Gilvimarinus fulvus sp. nov., isolated from the surface of Kelp.</title>
        <authorList>
            <person name="Sun Y.Y."/>
            <person name="Gong Y."/>
            <person name="Du Z.J."/>
        </authorList>
    </citation>
    <scope>NUCLEOTIDE SEQUENCE [LARGE SCALE GENOMIC DNA]</scope>
    <source>
        <strain evidence="1 2">SDUM040013</strain>
    </source>
</reference>
<dbReference type="SUPFAM" id="SSF52317">
    <property type="entry name" value="Class I glutamine amidotransferase-like"/>
    <property type="match status" value="1"/>
</dbReference>
<sequence length="164" mass="17590">MVKKIVILLLLACLPLAGGFLWLAELFEPGTASINIEQTSPEDLPYVTGGAPKSASAKILAVVTSTQSLGDSGLDTGYEHTELARAYYVFQANGFTVDIASPLGGEPPAIFDTEDMGAYDYAFLNDQEAMRKVTNSIPLAQVHADVYQGIYFVGGKGAMFDYPR</sequence>
<keyword evidence="2" id="KW-1185">Reference proteome</keyword>
<proteinExistence type="predicted"/>
<evidence type="ECO:0000313" key="1">
    <source>
        <dbReference type="EMBL" id="MDX6850165.1"/>
    </source>
</evidence>
<organism evidence="1 2">
    <name type="scientific">Gilvimarinus gilvus</name>
    <dbReference type="NCBI Taxonomy" id="3058038"/>
    <lineage>
        <taxon>Bacteria</taxon>
        <taxon>Pseudomonadati</taxon>
        <taxon>Pseudomonadota</taxon>
        <taxon>Gammaproteobacteria</taxon>
        <taxon>Cellvibrionales</taxon>
        <taxon>Cellvibrionaceae</taxon>
        <taxon>Gilvimarinus</taxon>
    </lineage>
</organism>
<dbReference type="RefSeq" id="WP_302723743.1">
    <property type="nucleotide sequence ID" value="NZ_JAULRU010000692.1"/>
</dbReference>
<comment type="caution">
    <text evidence="1">The sequence shown here is derived from an EMBL/GenBank/DDBJ whole genome shotgun (WGS) entry which is preliminary data.</text>
</comment>
<dbReference type="Gene3D" id="3.40.50.880">
    <property type="match status" value="1"/>
</dbReference>
<evidence type="ECO:0000313" key="2">
    <source>
        <dbReference type="Proteomes" id="UP001273505"/>
    </source>
</evidence>
<gene>
    <name evidence="1" type="ORF">SCD92_12400</name>
</gene>
<protein>
    <recommendedName>
        <fullName evidence="3">DJ-1/PfpI domain-containing protein</fullName>
    </recommendedName>
</protein>
<evidence type="ECO:0008006" key="3">
    <source>
        <dbReference type="Google" id="ProtNLM"/>
    </source>
</evidence>